<accession>A0A9P0SLV1</accession>
<organism evidence="1 2">
    <name type="scientific">Pieris brassicae</name>
    <name type="common">White butterfly</name>
    <name type="synonym">Large white butterfly</name>
    <dbReference type="NCBI Taxonomy" id="7116"/>
    <lineage>
        <taxon>Eukaryota</taxon>
        <taxon>Metazoa</taxon>
        <taxon>Ecdysozoa</taxon>
        <taxon>Arthropoda</taxon>
        <taxon>Hexapoda</taxon>
        <taxon>Insecta</taxon>
        <taxon>Pterygota</taxon>
        <taxon>Neoptera</taxon>
        <taxon>Endopterygota</taxon>
        <taxon>Lepidoptera</taxon>
        <taxon>Glossata</taxon>
        <taxon>Ditrysia</taxon>
        <taxon>Papilionoidea</taxon>
        <taxon>Pieridae</taxon>
        <taxon>Pierinae</taxon>
        <taxon>Pieris</taxon>
    </lineage>
</organism>
<dbReference type="AlphaFoldDB" id="A0A9P0SLV1"/>
<name>A0A9P0SLV1_PIEBR</name>
<reference evidence="1" key="1">
    <citation type="submission" date="2022-05" db="EMBL/GenBank/DDBJ databases">
        <authorList>
            <person name="Okamura Y."/>
        </authorList>
    </citation>
    <scope>NUCLEOTIDE SEQUENCE</scope>
</reference>
<comment type="caution">
    <text evidence="1">The sequence shown here is derived from an EMBL/GenBank/DDBJ whole genome shotgun (WGS) entry which is preliminary data.</text>
</comment>
<dbReference type="EMBL" id="CALOZG010000001">
    <property type="protein sequence ID" value="CAH3894893.1"/>
    <property type="molecule type" value="Genomic_DNA"/>
</dbReference>
<dbReference type="Proteomes" id="UP001152562">
    <property type="component" value="Unassembled WGS sequence"/>
</dbReference>
<keyword evidence="2" id="KW-1185">Reference proteome</keyword>
<proteinExistence type="predicted"/>
<protein>
    <submittedName>
        <fullName evidence="1">Uncharacterized protein</fullName>
    </submittedName>
</protein>
<evidence type="ECO:0000313" key="1">
    <source>
        <dbReference type="EMBL" id="CAH3894893.1"/>
    </source>
</evidence>
<evidence type="ECO:0000313" key="2">
    <source>
        <dbReference type="Proteomes" id="UP001152562"/>
    </source>
</evidence>
<gene>
    <name evidence="1" type="ORF">PIBRA_LOCUS810</name>
</gene>
<sequence length="196" mass="23953">MKQKISTGARLMARTFLIHACLIFLTFCLGTGTNRWRRIIHNYGRELSPQKRIFDDHRPVEEYGEYYDQYDEYSKNEYTDLDYKEKEKSWDVDNIRNNIIFNTTKRKYNLVGPLKTKDQKSHEFKWPKFDDMLLDMGRRYDWKNDRWIKVKKKIKNLEKRKNLTSIHEKHKFIYRIVRLNRPKSKRNIVLAVTAVR</sequence>